<evidence type="ECO:0000313" key="2">
    <source>
        <dbReference type="Proteomes" id="UP000011666"/>
    </source>
</evidence>
<dbReference type="Gene3D" id="3.30.70.2970">
    <property type="entry name" value="Protein of unknown function (DUF541), domain 2"/>
    <property type="match status" value="1"/>
</dbReference>
<organism evidence="1 2">
    <name type="scientific">Gordonia soli NBRC 108243</name>
    <dbReference type="NCBI Taxonomy" id="1223545"/>
    <lineage>
        <taxon>Bacteria</taxon>
        <taxon>Bacillati</taxon>
        <taxon>Actinomycetota</taxon>
        <taxon>Actinomycetes</taxon>
        <taxon>Mycobacteriales</taxon>
        <taxon>Gordoniaceae</taxon>
        <taxon>Gordonia</taxon>
    </lineage>
</organism>
<dbReference type="EMBL" id="BANX01000017">
    <property type="protein sequence ID" value="GAC68694.1"/>
    <property type="molecule type" value="Genomic_DNA"/>
</dbReference>
<dbReference type="Proteomes" id="UP000011666">
    <property type="component" value="Unassembled WGS sequence"/>
</dbReference>
<comment type="caution">
    <text evidence="1">The sequence shown here is derived from an EMBL/GenBank/DDBJ whole genome shotgun (WGS) entry which is preliminary data.</text>
</comment>
<evidence type="ECO:0000313" key="1">
    <source>
        <dbReference type="EMBL" id="GAC68694.1"/>
    </source>
</evidence>
<accession>M0QJR1</accession>
<dbReference type="Gene3D" id="3.30.110.170">
    <property type="entry name" value="Protein of unknown function (DUF541), domain 1"/>
    <property type="match status" value="1"/>
</dbReference>
<proteinExistence type="predicted"/>
<keyword evidence="2" id="KW-1185">Reference proteome</keyword>
<sequence>MPGPIRLTRMASLEIAVRGSAHGRCAPERATVSITIAVEGGRRETVFRDAVAVHQPLVDDLAALSEAGAVSNWHSGAVRVYSHRPFDGERQLDRVFTTRIEVSATFVDFESLSDHLDRWAVGDGVEIGGVTWGIAEETHAARMVELRREAIADAVAKATAYAEALGHTEVTAVSVTEPTAEPDSFRPARFSKRAMVASAPEPTLELTPEDVALEVAIDVGFTAGS</sequence>
<dbReference type="STRING" id="1223545.GS4_17_00820"/>
<reference evidence="1 2" key="1">
    <citation type="submission" date="2013-01" db="EMBL/GenBank/DDBJ databases">
        <title>Whole genome shotgun sequence of Gordonia soli NBRC 108243.</title>
        <authorList>
            <person name="Isaki-Nakamura S."/>
            <person name="Hosoyama A."/>
            <person name="Tsuchikane K."/>
            <person name="Ando Y."/>
            <person name="Baba S."/>
            <person name="Ohji S."/>
            <person name="Hamada M."/>
            <person name="Tamura T."/>
            <person name="Yamazoe A."/>
            <person name="Yamazaki S."/>
            <person name="Fujita N."/>
        </authorList>
    </citation>
    <scope>NUCLEOTIDE SEQUENCE [LARGE SCALE GENOMIC DNA]</scope>
    <source>
        <strain evidence="1 2">NBRC 108243</strain>
    </source>
</reference>
<evidence type="ECO:0008006" key="3">
    <source>
        <dbReference type="Google" id="ProtNLM"/>
    </source>
</evidence>
<protein>
    <recommendedName>
        <fullName evidence="3">SIMPL domain-containing protein</fullName>
    </recommendedName>
</protein>
<dbReference type="eggNOG" id="COG2968">
    <property type="taxonomic scope" value="Bacteria"/>
</dbReference>
<dbReference type="AlphaFoldDB" id="M0QJR1"/>
<dbReference type="InterPro" id="IPR007497">
    <property type="entry name" value="SIMPL/DUF541"/>
</dbReference>
<dbReference type="Pfam" id="PF04402">
    <property type="entry name" value="SIMPL"/>
    <property type="match status" value="1"/>
</dbReference>
<name>M0QJR1_9ACTN</name>
<gene>
    <name evidence="1" type="ORF">GS4_17_00820</name>
</gene>